<sequence>MPPDAKIAFYAAHRIRKCAKKRELWCATVIEVLPPDIQIHLDETEQPIVSASFPEGDWYVWTTKRMVATTAGQTWEVPADSIDRIDWGTPQKSLHTLYQTGCVKSTLGIFESSKGFSFPVRYETGYAWSGLVGCHQYWRLKHPILDKLLTPEEFEARGIKSI</sequence>
<dbReference type="Proteomes" id="UP000534294">
    <property type="component" value="Unassembled WGS sequence"/>
</dbReference>
<protein>
    <submittedName>
        <fullName evidence="1">Uncharacterized protein</fullName>
    </submittedName>
</protein>
<dbReference type="RefSeq" id="WP_184211411.1">
    <property type="nucleotide sequence ID" value="NZ_JACHIF010000009.1"/>
</dbReference>
<dbReference type="AlphaFoldDB" id="A0A7W7YNP0"/>
<organism evidence="1 2">
    <name type="scientific">Prosthecobacter dejongeii</name>
    <dbReference type="NCBI Taxonomy" id="48465"/>
    <lineage>
        <taxon>Bacteria</taxon>
        <taxon>Pseudomonadati</taxon>
        <taxon>Verrucomicrobiota</taxon>
        <taxon>Verrucomicrobiia</taxon>
        <taxon>Verrucomicrobiales</taxon>
        <taxon>Verrucomicrobiaceae</taxon>
        <taxon>Prosthecobacter</taxon>
    </lineage>
</organism>
<accession>A0A7W7YNP0</accession>
<name>A0A7W7YNP0_9BACT</name>
<keyword evidence="2" id="KW-1185">Reference proteome</keyword>
<gene>
    <name evidence="1" type="ORF">HNQ64_003810</name>
</gene>
<evidence type="ECO:0000313" key="2">
    <source>
        <dbReference type="Proteomes" id="UP000534294"/>
    </source>
</evidence>
<evidence type="ECO:0000313" key="1">
    <source>
        <dbReference type="EMBL" id="MBB5039535.1"/>
    </source>
</evidence>
<comment type="caution">
    <text evidence="1">The sequence shown here is derived from an EMBL/GenBank/DDBJ whole genome shotgun (WGS) entry which is preliminary data.</text>
</comment>
<proteinExistence type="predicted"/>
<dbReference type="EMBL" id="JACHIF010000009">
    <property type="protein sequence ID" value="MBB5039535.1"/>
    <property type="molecule type" value="Genomic_DNA"/>
</dbReference>
<reference evidence="1 2" key="1">
    <citation type="submission" date="2020-08" db="EMBL/GenBank/DDBJ databases">
        <title>Genomic Encyclopedia of Type Strains, Phase IV (KMG-IV): sequencing the most valuable type-strain genomes for metagenomic binning, comparative biology and taxonomic classification.</title>
        <authorList>
            <person name="Goeker M."/>
        </authorList>
    </citation>
    <scope>NUCLEOTIDE SEQUENCE [LARGE SCALE GENOMIC DNA]</scope>
    <source>
        <strain evidence="1 2">DSM 12251</strain>
    </source>
</reference>